<keyword evidence="2" id="KW-1185">Reference proteome</keyword>
<organism evidence="1 2">
    <name type="scientific">Saccharothrix mutabilis subsp. mutabilis</name>
    <dbReference type="NCBI Taxonomy" id="66855"/>
    <lineage>
        <taxon>Bacteria</taxon>
        <taxon>Bacillati</taxon>
        <taxon>Actinomycetota</taxon>
        <taxon>Actinomycetes</taxon>
        <taxon>Pseudonocardiales</taxon>
        <taxon>Pseudonocardiaceae</taxon>
        <taxon>Saccharothrix</taxon>
    </lineage>
</organism>
<evidence type="ECO:0000313" key="2">
    <source>
        <dbReference type="Proteomes" id="UP001500416"/>
    </source>
</evidence>
<reference evidence="1 2" key="1">
    <citation type="journal article" date="2019" name="Int. J. Syst. Evol. Microbiol.">
        <title>The Global Catalogue of Microorganisms (GCM) 10K type strain sequencing project: providing services to taxonomists for standard genome sequencing and annotation.</title>
        <authorList>
            <consortium name="The Broad Institute Genomics Platform"/>
            <consortium name="The Broad Institute Genome Sequencing Center for Infectious Disease"/>
            <person name="Wu L."/>
            <person name="Ma J."/>
        </authorList>
    </citation>
    <scope>NUCLEOTIDE SEQUENCE [LARGE SCALE GENOMIC DNA]</scope>
    <source>
        <strain evidence="1 2">JCM 3380</strain>
    </source>
</reference>
<gene>
    <name evidence="1" type="ORF">GCM10010492_20380</name>
</gene>
<sequence length="358" mass="38390">MVDTGAEVARLLAESDRVAQALLAMEDHPGHLLLRGSGVTGATAARWAGAEAAVVVLWEWFDTYRSFLDDVRATSDQAVLARLLTGPEVVLSAAVPVRTLTSPAVAAERVTVAELVARMKAHYAEVTALFEEVHGAWSARLAVLDPLERRLAGLGGTRVERLRRELAAAHDRAVSDPLEPDPGLADLARRVAQEAELHAGFAARIEAVERRLAEADALRGEALAVRREVVGKIVGDHPDVPEVSGPRGALEALRVRFPEVREAEVVRVESAARAVADRVRAVLEHLSGSLARRAELRGRLDAYRAKAGARGHGEDAELSALHRAARAALDGTPCDLRAGTVAVARYQRAVLDRTEGAR</sequence>
<accession>A0ABN0THW0</accession>
<dbReference type="Proteomes" id="UP001500416">
    <property type="component" value="Unassembled WGS sequence"/>
</dbReference>
<name>A0ABN0THW0_9PSEU</name>
<evidence type="ECO:0000313" key="1">
    <source>
        <dbReference type="EMBL" id="GAA0222132.1"/>
    </source>
</evidence>
<proteinExistence type="predicted"/>
<dbReference type="EMBL" id="BAAABU010000003">
    <property type="protein sequence ID" value="GAA0222132.1"/>
    <property type="molecule type" value="Genomic_DNA"/>
</dbReference>
<protein>
    <submittedName>
        <fullName evidence="1">Uncharacterized protein</fullName>
    </submittedName>
</protein>
<comment type="caution">
    <text evidence="1">The sequence shown here is derived from an EMBL/GenBank/DDBJ whole genome shotgun (WGS) entry which is preliminary data.</text>
</comment>